<name>A0A0V0ZYC0_TRISP</name>
<evidence type="ECO:0000313" key="1">
    <source>
        <dbReference type="EMBL" id="KRY17182.1"/>
    </source>
</evidence>
<dbReference type="InParanoid" id="A0A0V0ZYC0"/>
<protein>
    <submittedName>
        <fullName evidence="1">Uncharacterized protein</fullName>
    </submittedName>
</protein>
<dbReference type="AlphaFoldDB" id="A0A0V0ZYC0"/>
<reference evidence="1 2" key="1">
    <citation type="submission" date="2015-01" db="EMBL/GenBank/DDBJ databases">
        <title>Evolution of Trichinella species and genotypes.</title>
        <authorList>
            <person name="Korhonen P.K."/>
            <person name="Edoardo P."/>
            <person name="Giuseppe L.R."/>
            <person name="Gasser R.B."/>
        </authorList>
    </citation>
    <scope>NUCLEOTIDE SEQUENCE [LARGE SCALE GENOMIC DNA]</scope>
    <source>
        <strain evidence="1">ISS3</strain>
    </source>
</reference>
<dbReference type="EMBL" id="JYDH01002196">
    <property type="protein sequence ID" value="KRY17182.1"/>
    <property type="molecule type" value="Genomic_DNA"/>
</dbReference>
<comment type="caution">
    <text evidence="1">The sequence shown here is derived from an EMBL/GenBank/DDBJ whole genome shotgun (WGS) entry which is preliminary data.</text>
</comment>
<evidence type="ECO:0000313" key="2">
    <source>
        <dbReference type="Proteomes" id="UP000054776"/>
    </source>
</evidence>
<dbReference type="Proteomes" id="UP000054776">
    <property type="component" value="Unassembled WGS sequence"/>
</dbReference>
<accession>A0A0V0ZYC0</accession>
<gene>
    <name evidence="1" type="ORF">T01_1132</name>
</gene>
<sequence>MIKILHQSVKERPYWSRCSSREMEFLQKLDGSICAWMPESTTVRLRLSPVGLMTSSRNLRSIPVFAGASRQLWTKWQREKHRHETN</sequence>
<proteinExistence type="predicted"/>
<organism evidence="1 2">
    <name type="scientific">Trichinella spiralis</name>
    <name type="common">Trichina worm</name>
    <dbReference type="NCBI Taxonomy" id="6334"/>
    <lineage>
        <taxon>Eukaryota</taxon>
        <taxon>Metazoa</taxon>
        <taxon>Ecdysozoa</taxon>
        <taxon>Nematoda</taxon>
        <taxon>Enoplea</taxon>
        <taxon>Dorylaimia</taxon>
        <taxon>Trichinellida</taxon>
        <taxon>Trichinellidae</taxon>
        <taxon>Trichinella</taxon>
    </lineage>
</organism>
<dbReference type="OrthoDB" id="5938352at2759"/>
<keyword evidence="2" id="KW-1185">Reference proteome</keyword>